<comment type="function">
    <text evidence="2">Involved in nuclear export, actin cytoskeleton organization and vesicular transport.</text>
</comment>
<name>A0A8S0W9F9_CYCAE</name>
<keyword evidence="2" id="KW-0539">Nucleus</keyword>
<dbReference type="GO" id="GO:0005634">
    <property type="term" value="C:nucleus"/>
    <property type="evidence" value="ECO:0007669"/>
    <property type="project" value="UniProtKB-SubCell"/>
</dbReference>
<dbReference type="PANTHER" id="PTHR13261">
    <property type="entry name" value="BRCA2 AND CDKN1A INTERACTING PROTEIN"/>
    <property type="match status" value="1"/>
</dbReference>
<protein>
    <recommendedName>
        <fullName evidence="2">Protein BCP1</fullName>
    </recommendedName>
</protein>
<evidence type="ECO:0000256" key="3">
    <source>
        <dbReference type="SAM" id="MobiDB-lite"/>
    </source>
</evidence>
<accession>A0A8S0W9F9</accession>
<keyword evidence="2" id="KW-0653">Protein transport</keyword>
<comment type="subcellular location">
    <subcellularLocation>
        <location evidence="2">Nucleus</location>
    </subcellularLocation>
</comment>
<dbReference type="Proteomes" id="UP000467700">
    <property type="component" value="Unassembled WGS sequence"/>
</dbReference>
<keyword evidence="5" id="KW-1185">Reference proteome</keyword>
<evidence type="ECO:0000256" key="1">
    <source>
        <dbReference type="ARBA" id="ARBA00006781"/>
    </source>
</evidence>
<reference evidence="4 5" key="1">
    <citation type="submission" date="2020-01" db="EMBL/GenBank/DDBJ databases">
        <authorList>
            <person name="Gupta K D."/>
        </authorList>
    </citation>
    <scope>NUCLEOTIDE SEQUENCE [LARGE SCALE GENOMIC DNA]</scope>
</reference>
<sequence length="311" mass="34316">MPKRKQGSDDVDDGKSSSSEVSLVDVSFDFFDPNPNVDYHAIKRLLGQLFQRDAEGLNLHELTELILGQPTVGTTIKTDGVQSDPFALLTVLNMHLHHQNASIKAIANYVLAITATHDQAFHATLQQLFSQSDAHVGLVLCERLVNMPVQVIPPMYTMLADEVKWALADGEPYNFTHLIIVSRVYHLTEDEESLLANSASTRRARGSGSAANGDGSPKKHKKHRAQEDEGSSVARPEDGIYPFHPEDNIIWQSAIHSLTFPYQTPVPPLVQETRSRDAFGLDVRGRIMMVSGGAETFRELGTKMKDVFGTG</sequence>
<evidence type="ECO:0000313" key="4">
    <source>
        <dbReference type="EMBL" id="CAA7267708.1"/>
    </source>
</evidence>
<keyword evidence="2" id="KW-0813">Transport</keyword>
<organism evidence="4 5">
    <name type="scientific">Cyclocybe aegerita</name>
    <name type="common">Black poplar mushroom</name>
    <name type="synonym">Agrocybe aegerita</name>
    <dbReference type="NCBI Taxonomy" id="1973307"/>
    <lineage>
        <taxon>Eukaryota</taxon>
        <taxon>Fungi</taxon>
        <taxon>Dikarya</taxon>
        <taxon>Basidiomycota</taxon>
        <taxon>Agaricomycotina</taxon>
        <taxon>Agaricomycetes</taxon>
        <taxon>Agaricomycetidae</taxon>
        <taxon>Agaricales</taxon>
        <taxon>Agaricineae</taxon>
        <taxon>Bolbitiaceae</taxon>
        <taxon>Cyclocybe</taxon>
    </lineage>
</organism>
<evidence type="ECO:0000256" key="2">
    <source>
        <dbReference type="PIRNR" id="PIRNR028983"/>
    </source>
</evidence>
<comment type="caution">
    <text evidence="4">The sequence shown here is derived from an EMBL/GenBank/DDBJ whole genome shotgun (WGS) entry which is preliminary data.</text>
</comment>
<dbReference type="GO" id="GO:0015031">
    <property type="term" value="P:protein transport"/>
    <property type="evidence" value="ECO:0007669"/>
    <property type="project" value="UniProtKB-KW"/>
</dbReference>
<dbReference type="AlphaFoldDB" id="A0A8S0W9F9"/>
<feature type="compositionally biased region" description="Low complexity" evidence="3">
    <location>
        <begin position="197"/>
        <end position="215"/>
    </location>
</feature>
<proteinExistence type="inferred from homology"/>
<evidence type="ECO:0000313" key="5">
    <source>
        <dbReference type="Proteomes" id="UP000467700"/>
    </source>
</evidence>
<comment type="similarity">
    <text evidence="1 2">Belongs to the BCP1 family.</text>
</comment>
<dbReference type="Pfam" id="PF13862">
    <property type="entry name" value="BCCIP"/>
    <property type="match status" value="1"/>
</dbReference>
<dbReference type="PIRSF" id="PIRSF028983">
    <property type="entry name" value="BCP1"/>
    <property type="match status" value="1"/>
</dbReference>
<feature type="region of interest" description="Disordered" evidence="3">
    <location>
        <begin position="197"/>
        <end position="239"/>
    </location>
</feature>
<dbReference type="OrthoDB" id="27543at2759"/>
<gene>
    <name evidence="4" type="ORF">AAE3_LOCUS9905</name>
</gene>
<dbReference type="InterPro" id="IPR025602">
    <property type="entry name" value="BCP1_family"/>
</dbReference>
<dbReference type="PANTHER" id="PTHR13261:SF0">
    <property type="entry name" value="BRCA2 AND CDKN1A-INTERACTING PROTEIN"/>
    <property type="match status" value="1"/>
</dbReference>
<dbReference type="EMBL" id="CACVBS010000062">
    <property type="protein sequence ID" value="CAA7267708.1"/>
    <property type="molecule type" value="Genomic_DNA"/>
</dbReference>